<dbReference type="AlphaFoldDB" id="A0A8J7KN41"/>
<dbReference type="InterPro" id="IPR009081">
    <property type="entry name" value="PP-bd_ACP"/>
</dbReference>
<dbReference type="EMBL" id="JADOUF010000001">
    <property type="protein sequence ID" value="MBG6134787.1"/>
    <property type="molecule type" value="Genomic_DNA"/>
</dbReference>
<comment type="caution">
    <text evidence="4">The sequence shown here is derived from an EMBL/GenBank/DDBJ whole genome shotgun (WGS) entry which is preliminary data.</text>
</comment>
<evidence type="ECO:0000313" key="5">
    <source>
        <dbReference type="Proteomes" id="UP000622552"/>
    </source>
</evidence>
<dbReference type="Gene3D" id="3.40.50.1820">
    <property type="entry name" value="alpha/beta hydrolase"/>
    <property type="match status" value="1"/>
</dbReference>
<dbReference type="InterPro" id="IPR036736">
    <property type="entry name" value="ACP-like_sf"/>
</dbReference>
<reference evidence="4" key="1">
    <citation type="submission" date="2020-11" db="EMBL/GenBank/DDBJ databases">
        <title>Sequencing the genomes of 1000 actinobacteria strains.</title>
        <authorList>
            <person name="Klenk H.-P."/>
        </authorList>
    </citation>
    <scope>NUCLEOTIDE SEQUENCE</scope>
    <source>
        <strain evidence="4">DSM 45356</strain>
    </source>
</reference>
<keyword evidence="2" id="KW-0597">Phosphoprotein</keyword>
<name>A0A8J7KN41_9ACTN</name>
<dbReference type="GO" id="GO:0031177">
    <property type="term" value="F:phosphopantetheine binding"/>
    <property type="evidence" value="ECO:0007669"/>
    <property type="project" value="InterPro"/>
</dbReference>
<protein>
    <submittedName>
        <fullName evidence="4">Acyl carrier protein</fullName>
    </submittedName>
</protein>
<keyword evidence="1" id="KW-0596">Phosphopantetheine</keyword>
<feature type="domain" description="Carrier" evidence="3">
    <location>
        <begin position="1"/>
        <end position="72"/>
    </location>
</feature>
<accession>A0A8J7KN41</accession>
<gene>
    <name evidence="4" type="ORF">IW245_000981</name>
</gene>
<dbReference type="SUPFAM" id="SSF47336">
    <property type="entry name" value="ACP-like"/>
    <property type="match status" value="1"/>
</dbReference>
<keyword evidence="5" id="KW-1185">Reference proteome</keyword>
<evidence type="ECO:0000259" key="3">
    <source>
        <dbReference type="PROSITE" id="PS50075"/>
    </source>
</evidence>
<evidence type="ECO:0000313" key="4">
    <source>
        <dbReference type="EMBL" id="MBG6134787.1"/>
    </source>
</evidence>
<dbReference type="InterPro" id="IPR029058">
    <property type="entry name" value="AB_hydrolase_fold"/>
</dbReference>
<dbReference type="Pfam" id="PF00550">
    <property type="entry name" value="PP-binding"/>
    <property type="match status" value="1"/>
</dbReference>
<dbReference type="PROSITE" id="PS00012">
    <property type="entry name" value="PHOSPHOPANTETHEINE"/>
    <property type="match status" value="1"/>
</dbReference>
<dbReference type="RefSeq" id="WP_197001979.1">
    <property type="nucleotide sequence ID" value="NZ_BONS01000023.1"/>
</dbReference>
<dbReference type="InterPro" id="IPR006162">
    <property type="entry name" value="Ppantetheine_attach_site"/>
</dbReference>
<dbReference type="SMART" id="SM00823">
    <property type="entry name" value="PKS_PP"/>
    <property type="match status" value="1"/>
</dbReference>
<evidence type="ECO:0000256" key="2">
    <source>
        <dbReference type="ARBA" id="ARBA00022553"/>
    </source>
</evidence>
<proteinExistence type="predicted"/>
<evidence type="ECO:0000256" key="1">
    <source>
        <dbReference type="ARBA" id="ARBA00022450"/>
    </source>
</evidence>
<organism evidence="4 5">
    <name type="scientific">Longispora fulva</name>
    <dbReference type="NCBI Taxonomy" id="619741"/>
    <lineage>
        <taxon>Bacteria</taxon>
        <taxon>Bacillati</taxon>
        <taxon>Actinomycetota</taxon>
        <taxon>Actinomycetes</taxon>
        <taxon>Micromonosporales</taxon>
        <taxon>Micromonosporaceae</taxon>
        <taxon>Longispora</taxon>
    </lineage>
</organism>
<dbReference type="InterPro" id="IPR020806">
    <property type="entry name" value="PKS_PP-bd"/>
</dbReference>
<dbReference type="Proteomes" id="UP000622552">
    <property type="component" value="Unassembled WGS sequence"/>
</dbReference>
<sequence length="73" mass="7803">MNVDGVIDIFRRVLETPEVHADSDFFELGGDSLLATRILSGVARATGVELSFDDFLLAPTPDALAKRIGSLVA</sequence>
<dbReference type="PROSITE" id="PS50075">
    <property type="entry name" value="CARRIER"/>
    <property type="match status" value="1"/>
</dbReference>